<feature type="domain" description="Peptide methionine sulphoxide reductase MsrA" evidence="6">
    <location>
        <begin position="44"/>
        <end position="196"/>
    </location>
</feature>
<dbReference type="Gene3D" id="3.30.1060.10">
    <property type="entry name" value="Peptide methionine sulphoxide reductase MsrA"/>
    <property type="match status" value="1"/>
</dbReference>
<evidence type="ECO:0000313" key="7">
    <source>
        <dbReference type="EMBL" id="OCL36639.1"/>
    </source>
</evidence>
<dbReference type="Proteomes" id="UP000093501">
    <property type="component" value="Unassembled WGS sequence"/>
</dbReference>
<evidence type="ECO:0000256" key="4">
    <source>
        <dbReference type="ARBA" id="ARBA00048782"/>
    </source>
</evidence>
<evidence type="ECO:0000256" key="3">
    <source>
        <dbReference type="ARBA" id="ARBA00047806"/>
    </source>
</evidence>
<evidence type="ECO:0000256" key="1">
    <source>
        <dbReference type="ARBA" id="ARBA00005591"/>
    </source>
</evidence>
<dbReference type="GO" id="GO:0008113">
    <property type="term" value="F:peptide-methionine (S)-S-oxide reductase activity"/>
    <property type="evidence" value="ECO:0007669"/>
    <property type="project" value="UniProtKB-UniRule"/>
</dbReference>
<feature type="active site" evidence="5">
    <location>
        <position position="50"/>
    </location>
</feature>
<protein>
    <recommendedName>
        <fullName evidence="5">Peptide methionine sulfoxide reductase MsrA</fullName>
        <shortName evidence="5">Protein-methionine-S-oxide reductase</shortName>
        <ecNumber evidence="5">1.8.4.11</ecNumber>
    </recommendedName>
    <alternativeName>
        <fullName evidence="5">Peptide-methionine (S)-S-oxide reductase</fullName>
        <shortName evidence="5">Peptide Met(O) reductase</shortName>
    </alternativeName>
</protein>
<sequence length="209" mass="23072">MAAPQMVSAADALPGRSQPVLAPMPVHEVLGLPLDEVPPGAEVAYFALGCYWGVERLFWETDGVVNTAAGFMGGFTPNPTYRETCTGRTGHTETVQVVFDPQRVSYEELLRLFWENHDPTQLNRQGNDIGTQYRSAVFPVDEEQRAAAERTRGEFQENLSAAGYGEITTEITPGQTFYFAEVEHQQYLHKNPHGYCPVHATGVACGPRP</sequence>
<gene>
    <name evidence="5" type="primary">msrA</name>
    <name evidence="7" type="ORF">BCR15_00480</name>
</gene>
<reference evidence="8" key="1">
    <citation type="submission" date="2016-07" db="EMBL/GenBank/DDBJ databases">
        <authorList>
            <person name="Florea S."/>
            <person name="Webb J.S."/>
            <person name="Jaromczyk J."/>
            <person name="Schardl C.L."/>
        </authorList>
    </citation>
    <scope>NUCLEOTIDE SEQUENCE [LARGE SCALE GENOMIC DNA]</scope>
    <source>
        <strain evidence="8">IPBSL-7</strain>
    </source>
</reference>
<evidence type="ECO:0000256" key="2">
    <source>
        <dbReference type="ARBA" id="ARBA00023002"/>
    </source>
</evidence>
<comment type="catalytic activity">
    <reaction evidence="3 5">
        <text>L-methionyl-[protein] + [thioredoxin]-disulfide + H2O = L-methionyl-(S)-S-oxide-[protein] + [thioredoxin]-dithiol</text>
        <dbReference type="Rhea" id="RHEA:14217"/>
        <dbReference type="Rhea" id="RHEA-COMP:10698"/>
        <dbReference type="Rhea" id="RHEA-COMP:10700"/>
        <dbReference type="Rhea" id="RHEA-COMP:12313"/>
        <dbReference type="Rhea" id="RHEA-COMP:12315"/>
        <dbReference type="ChEBI" id="CHEBI:15377"/>
        <dbReference type="ChEBI" id="CHEBI:16044"/>
        <dbReference type="ChEBI" id="CHEBI:29950"/>
        <dbReference type="ChEBI" id="CHEBI:44120"/>
        <dbReference type="ChEBI" id="CHEBI:50058"/>
        <dbReference type="EC" id="1.8.4.11"/>
    </reaction>
</comment>
<evidence type="ECO:0000256" key="5">
    <source>
        <dbReference type="HAMAP-Rule" id="MF_01401"/>
    </source>
</evidence>
<dbReference type="FunFam" id="3.30.1060.10:FF:000001">
    <property type="entry name" value="Peptide methionine sulfoxide reductase MsrA"/>
    <property type="match status" value="1"/>
</dbReference>
<accession>A0A1C0AQL1</accession>
<dbReference type="HAMAP" id="MF_01401">
    <property type="entry name" value="MsrA"/>
    <property type="match status" value="1"/>
</dbReference>
<proteinExistence type="inferred from homology"/>
<dbReference type="GO" id="GO:0033744">
    <property type="term" value="F:L-methionine:thioredoxin-disulfide S-oxidoreductase activity"/>
    <property type="evidence" value="ECO:0007669"/>
    <property type="project" value="RHEA"/>
</dbReference>
<comment type="similarity">
    <text evidence="1 5">Belongs to the MsrA Met sulfoxide reductase family.</text>
</comment>
<dbReference type="NCBIfam" id="TIGR00401">
    <property type="entry name" value="msrA"/>
    <property type="match status" value="1"/>
</dbReference>
<organism evidence="7 8">
    <name type="scientific">Tessaracoccus lapidicaptus</name>
    <dbReference type="NCBI Taxonomy" id="1427523"/>
    <lineage>
        <taxon>Bacteria</taxon>
        <taxon>Bacillati</taxon>
        <taxon>Actinomycetota</taxon>
        <taxon>Actinomycetes</taxon>
        <taxon>Propionibacteriales</taxon>
        <taxon>Propionibacteriaceae</taxon>
        <taxon>Tessaracoccus</taxon>
    </lineage>
</organism>
<evidence type="ECO:0000313" key="8">
    <source>
        <dbReference type="Proteomes" id="UP000093501"/>
    </source>
</evidence>
<comment type="caution">
    <text evidence="7">The sequence shown here is derived from an EMBL/GenBank/DDBJ whole genome shotgun (WGS) entry which is preliminary data.</text>
</comment>
<dbReference type="SUPFAM" id="SSF55068">
    <property type="entry name" value="Peptide methionine sulfoxide reductase"/>
    <property type="match status" value="1"/>
</dbReference>
<dbReference type="PANTHER" id="PTHR42799">
    <property type="entry name" value="MITOCHONDRIAL PEPTIDE METHIONINE SULFOXIDE REDUCTASE"/>
    <property type="match status" value="1"/>
</dbReference>
<dbReference type="InterPro" id="IPR002569">
    <property type="entry name" value="Met_Sox_Rdtase_MsrA_dom"/>
</dbReference>
<dbReference type="InterPro" id="IPR050162">
    <property type="entry name" value="MsrA_MetSO_reductase"/>
</dbReference>
<dbReference type="Pfam" id="PF01625">
    <property type="entry name" value="PMSR"/>
    <property type="match status" value="1"/>
</dbReference>
<dbReference type="InterPro" id="IPR036509">
    <property type="entry name" value="Met_Sox_Rdtase_MsrA_sf"/>
</dbReference>
<evidence type="ECO:0000259" key="6">
    <source>
        <dbReference type="Pfam" id="PF01625"/>
    </source>
</evidence>
<dbReference type="EC" id="1.8.4.11" evidence="5"/>
<dbReference type="PANTHER" id="PTHR42799:SF2">
    <property type="entry name" value="MITOCHONDRIAL PEPTIDE METHIONINE SULFOXIDE REDUCTASE"/>
    <property type="match status" value="1"/>
</dbReference>
<comment type="function">
    <text evidence="5">Has an important function as a repair enzyme for proteins that have been inactivated by oxidation. Catalyzes the reversible oxidation-reduction of methionine sulfoxide in proteins to methionine.</text>
</comment>
<name>A0A1C0AQL1_9ACTN</name>
<dbReference type="GO" id="GO:0005737">
    <property type="term" value="C:cytoplasm"/>
    <property type="evidence" value="ECO:0007669"/>
    <property type="project" value="TreeGrafter"/>
</dbReference>
<dbReference type="RefSeq" id="WP_068751077.1">
    <property type="nucleotide sequence ID" value="NZ_LR214441.1"/>
</dbReference>
<keyword evidence="8" id="KW-1185">Reference proteome</keyword>
<keyword evidence="2 5" id="KW-0560">Oxidoreductase</keyword>
<dbReference type="GO" id="GO:0034599">
    <property type="term" value="P:cellular response to oxidative stress"/>
    <property type="evidence" value="ECO:0007669"/>
    <property type="project" value="TreeGrafter"/>
</dbReference>
<comment type="catalytic activity">
    <reaction evidence="4 5">
        <text>[thioredoxin]-disulfide + L-methionine + H2O = L-methionine (S)-S-oxide + [thioredoxin]-dithiol</text>
        <dbReference type="Rhea" id="RHEA:19993"/>
        <dbReference type="Rhea" id="RHEA-COMP:10698"/>
        <dbReference type="Rhea" id="RHEA-COMP:10700"/>
        <dbReference type="ChEBI" id="CHEBI:15377"/>
        <dbReference type="ChEBI" id="CHEBI:29950"/>
        <dbReference type="ChEBI" id="CHEBI:50058"/>
        <dbReference type="ChEBI" id="CHEBI:57844"/>
        <dbReference type="ChEBI" id="CHEBI:58772"/>
        <dbReference type="EC" id="1.8.4.11"/>
    </reaction>
</comment>
<dbReference type="EMBL" id="MBQD01000011">
    <property type="protein sequence ID" value="OCL36639.1"/>
    <property type="molecule type" value="Genomic_DNA"/>
</dbReference>
<dbReference type="AlphaFoldDB" id="A0A1C0AQL1"/>